<evidence type="ECO:0000256" key="4">
    <source>
        <dbReference type="ARBA" id="ARBA00022824"/>
    </source>
</evidence>
<dbReference type="GO" id="GO:0005459">
    <property type="term" value="F:UDP-galactose transmembrane transporter activity"/>
    <property type="evidence" value="ECO:0007669"/>
    <property type="project" value="TreeGrafter"/>
</dbReference>
<evidence type="ECO:0000256" key="2">
    <source>
        <dbReference type="ARBA" id="ARBA00022448"/>
    </source>
</evidence>
<organism evidence="9 10">
    <name type="scientific">Prymnesium parvum</name>
    <name type="common">Toxic golden alga</name>
    <dbReference type="NCBI Taxonomy" id="97485"/>
    <lineage>
        <taxon>Eukaryota</taxon>
        <taxon>Haptista</taxon>
        <taxon>Haptophyta</taxon>
        <taxon>Prymnesiophyceae</taxon>
        <taxon>Prymnesiales</taxon>
        <taxon>Prymnesiaceae</taxon>
        <taxon>Prymnesium</taxon>
    </lineage>
</organism>
<feature type="transmembrane region" description="Helical" evidence="8">
    <location>
        <begin position="176"/>
        <end position="202"/>
    </location>
</feature>
<evidence type="ECO:0000256" key="3">
    <source>
        <dbReference type="ARBA" id="ARBA00022692"/>
    </source>
</evidence>
<dbReference type="GO" id="GO:0000139">
    <property type="term" value="C:Golgi membrane"/>
    <property type="evidence" value="ECO:0007669"/>
    <property type="project" value="TreeGrafter"/>
</dbReference>
<dbReference type="PANTHER" id="PTHR10778">
    <property type="entry name" value="SOLUTE CARRIER FAMILY 35 MEMBER B"/>
    <property type="match status" value="1"/>
</dbReference>
<dbReference type="EMBL" id="JBGBPQ010000002">
    <property type="protein sequence ID" value="KAL1528415.1"/>
    <property type="molecule type" value="Genomic_DNA"/>
</dbReference>
<protein>
    <submittedName>
        <fullName evidence="9">Uncharacterized protein</fullName>
    </submittedName>
</protein>
<dbReference type="PANTHER" id="PTHR10778:SF10">
    <property type="entry name" value="SOLUTE CARRIER FAMILY 35 MEMBER B1"/>
    <property type="match status" value="1"/>
</dbReference>
<sequence length="247" mass="26188">MDLGSEACVNLAKEEARVGEGREDDDRASHNGSGQKGDAVREAGRQLRGGGRTAGSDDLISSLVAGGQTGIMRHTVALLCSLAALDPVSASVLSRGSQIVPSLRRNDLRALRFRGGATCSTPNVPARNPSLHASLPAVEIPTELRLLLGSAGIFLSFSVFAVLQEDVYKKSYGGEFFASTFFALLIERGINALVAFVGVAALGKSGLRIPHVDIFKSGISQMLAMAASNEALRYVSYPTQERTRRAR</sequence>
<gene>
    <name evidence="9" type="ORF">AB1Y20_009764</name>
</gene>
<keyword evidence="10" id="KW-1185">Reference proteome</keyword>
<evidence type="ECO:0000256" key="5">
    <source>
        <dbReference type="ARBA" id="ARBA00022989"/>
    </source>
</evidence>
<keyword evidence="5 8" id="KW-1133">Transmembrane helix</keyword>
<evidence type="ECO:0000256" key="1">
    <source>
        <dbReference type="ARBA" id="ARBA00004477"/>
    </source>
</evidence>
<evidence type="ECO:0000256" key="8">
    <source>
        <dbReference type="SAM" id="Phobius"/>
    </source>
</evidence>
<evidence type="ECO:0000256" key="6">
    <source>
        <dbReference type="ARBA" id="ARBA00023136"/>
    </source>
</evidence>
<comment type="caution">
    <text evidence="9">The sequence shown here is derived from an EMBL/GenBank/DDBJ whole genome shotgun (WGS) entry which is preliminary data.</text>
</comment>
<keyword evidence="2" id="KW-0813">Transport</keyword>
<keyword evidence="3 8" id="KW-0812">Transmembrane</keyword>
<proteinExistence type="predicted"/>
<keyword evidence="6 8" id="KW-0472">Membrane</keyword>
<evidence type="ECO:0000313" key="10">
    <source>
        <dbReference type="Proteomes" id="UP001515480"/>
    </source>
</evidence>
<name>A0AB34K6U8_PRYPA</name>
<dbReference type="AlphaFoldDB" id="A0AB34K6U8"/>
<feature type="region of interest" description="Disordered" evidence="7">
    <location>
        <begin position="14"/>
        <end position="41"/>
    </location>
</feature>
<keyword evidence="4" id="KW-0256">Endoplasmic reticulum</keyword>
<evidence type="ECO:0000313" key="9">
    <source>
        <dbReference type="EMBL" id="KAL1528415.1"/>
    </source>
</evidence>
<reference evidence="9 10" key="1">
    <citation type="journal article" date="2024" name="Science">
        <title>Giant polyketide synthase enzymes in the biosynthesis of giant marine polyether toxins.</title>
        <authorList>
            <person name="Fallon T.R."/>
            <person name="Shende V.V."/>
            <person name="Wierzbicki I.H."/>
            <person name="Pendleton A.L."/>
            <person name="Watervoot N.F."/>
            <person name="Auber R.P."/>
            <person name="Gonzalez D.J."/>
            <person name="Wisecaver J.H."/>
            <person name="Moore B.S."/>
        </authorList>
    </citation>
    <scope>NUCLEOTIDE SEQUENCE [LARGE SCALE GENOMIC DNA]</scope>
    <source>
        <strain evidence="9 10">12B1</strain>
    </source>
</reference>
<dbReference type="GO" id="GO:0005789">
    <property type="term" value="C:endoplasmic reticulum membrane"/>
    <property type="evidence" value="ECO:0007669"/>
    <property type="project" value="UniProtKB-SubCell"/>
</dbReference>
<dbReference type="Proteomes" id="UP001515480">
    <property type="component" value="Unassembled WGS sequence"/>
</dbReference>
<accession>A0AB34K6U8</accession>
<comment type="subcellular location">
    <subcellularLocation>
        <location evidence="1">Endoplasmic reticulum membrane</location>
        <topology evidence="1">Multi-pass membrane protein</topology>
    </subcellularLocation>
</comment>
<feature type="transmembrane region" description="Helical" evidence="8">
    <location>
        <begin position="144"/>
        <end position="164"/>
    </location>
</feature>
<dbReference type="GO" id="GO:0005460">
    <property type="term" value="F:UDP-glucose transmembrane transporter activity"/>
    <property type="evidence" value="ECO:0007669"/>
    <property type="project" value="TreeGrafter"/>
</dbReference>
<feature type="compositionally biased region" description="Basic and acidic residues" evidence="7">
    <location>
        <begin position="14"/>
        <end position="29"/>
    </location>
</feature>
<dbReference type="InterPro" id="IPR013657">
    <property type="entry name" value="SCL35B1-4/HUT1"/>
</dbReference>
<evidence type="ECO:0000256" key="7">
    <source>
        <dbReference type="SAM" id="MobiDB-lite"/>
    </source>
</evidence>